<comment type="caution">
    <text evidence="1">The sequence shown here is derived from an EMBL/GenBank/DDBJ whole genome shotgun (WGS) entry which is preliminary data.</text>
</comment>
<organism evidence="1 2">
    <name type="scientific">Ferviditalea candida</name>
    <dbReference type="NCBI Taxonomy" id="3108399"/>
    <lineage>
        <taxon>Bacteria</taxon>
        <taxon>Bacillati</taxon>
        <taxon>Bacillota</taxon>
        <taxon>Bacilli</taxon>
        <taxon>Bacillales</taxon>
        <taxon>Paenibacillaceae</taxon>
        <taxon>Ferviditalea</taxon>
    </lineage>
</organism>
<dbReference type="EMBL" id="JAYJLD010000007">
    <property type="protein sequence ID" value="MEB3101311.1"/>
    <property type="molecule type" value="Genomic_DNA"/>
</dbReference>
<evidence type="ECO:0000313" key="2">
    <source>
        <dbReference type="Proteomes" id="UP001310386"/>
    </source>
</evidence>
<name>A0ABU5ZI05_9BACL</name>
<proteinExistence type="predicted"/>
<sequence>MKKYRFDLLETTISNFKEKDHIIPAQSLTDAVRKFIRKHGLEAPAYWDEPSFDREIQLTFKSKYGIVRYRISW</sequence>
<dbReference type="Proteomes" id="UP001310386">
    <property type="component" value="Unassembled WGS sequence"/>
</dbReference>
<evidence type="ECO:0000313" key="1">
    <source>
        <dbReference type="EMBL" id="MEB3101311.1"/>
    </source>
</evidence>
<reference evidence="1" key="1">
    <citation type="submission" date="2023-12" db="EMBL/GenBank/DDBJ databases">
        <title>Fervidustalea candida gen. nov., sp. nov., a novel member of the family Paenibacillaceae isolated from a geothermal area.</title>
        <authorList>
            <person name="Li W.-J."/>
            <person name="Jiao J.-Y."/>
            <person name="Chen Y."/>
        </authorList>
    </citation>
    <scope>NUCLEOTIDE SEQUENCE</scope>
    <source>
        <strain evidence="1">SYSU GA230002</strain>
    </source>
</reference>
<dbReference type="RefSeq" id="WP_371753429.1">
    <property type="nucleotide sequence ID" value="NZ_JAYJLD010000007.1"/>
</dbReference>
<gene>
    <name evidence="1" type="ORF">VF724_06495</name>
</gene>
<protein>
    <submittedName>
        <fullName evidence="1">Uncharacterized protein</fullName>
    </submittedName>
</protein>
<keyword evidence="2" id="KW-1185">Reference proteome</keyword>
<accession>A0ABU5ZI05</accession>